<dbReference type="SUPFAM" id="SSF53098">
    <property type="entry name" value="Ribonuclease H-like"/>
    <property type="match status" value="1"/>
</dbReference>
<dbReference type="PANTHER" id="PTHR46481">
    <property type="entry name" value="ZINC FINGER BED DOMAIN-CONTAINING PROTEIN 4"/>
    <property type="match status" value="1"/>
</dbReference>
<keyword evidence="5" id="KW-0539">Nucleus</keyword>
<keyword evidence="3" id="KW-0863">Zinc-finger</keyword>
<evidence type="ECO:0000256" key="1">
    <source>
        <dbReference type="ARBA" id="ARBA00004123"/>
    </source>
</evidence>
<evidence type="ECO:0000313" key="7">
    <source>
        <dbReference type="EMBL" id="KAK3880937.1"/>
    </source>
</evidence>
<dbReference type="AlphaFoldDB" id="A0AAE1FXH2"/>
<dbReference type="SUPFAM" id="SSF140996">
    <property type="entry name" value="Hermes dimerisation domain"/>
    <property type="match status" value="1"/>
</dbReference>
<proteinExistence type="predicted"/>
<feature type="domain" description="HAT C-terminal dimerisation" evidence="6">
    <location>
        <begin position="426"/>
        <end position="505"/>
    </location>
</feature>
<keyword evidence="2" id="KW-0479">Metal-binding</keyword>
<comment type="caution">
    <text evidence="7">The sequence shown here is derived from an EMBL/GenBank/DDBJ whole genome shotgun (WGS) entry which is preliminary data.</text>
</comment>
<evidence type="ECO:0000313" key="8">
    <source>
        <dbReference type="Proteomes" id="UP001286313"/>
    </source>
</evidence>
<evidence type="ECO:0000256" key="5">
    <source>
        <dbReference type="ARBA" id="ARBA00023242"/>
    </source>
</evidence>
<dbReference type="Proteomes" id="UP001286313">
    <property type="component" value="Unassembled WGS sequence"/>
</dbReference>
<dbReference type="GO" id="GO:0008270">
    <property type="term" value="F:zinc ion binding"/>
    <property type="evidence" value="ECO:0007669"/>
    <property type="project" value="UniProtKB-KW"/>
</dbReference>
<dbReference type="InterPro" id="IPR008906">
    <property type="entry name" value="HATC_C_dom"/>
</dbReference>
<comment type="subcellular location">
    <subcellularLocation>
        <location evidence="1">Nucleus</location>
    </subcellularLocation>
</comment>
<reference evidence="7" key="1">
    <citation type="submission" date="2023-10" db="EMBL/GenBank/DDBJ databases">
        <title>Genome assemblies of two species of porcelain crab, Petrolisthes cinctipes and Petrolisthes manimaculis (Anomura: Porcellanidae).</title>
        <authorList>
            <person name="Angst P."/>
        </authorList>
    </citation>
    <scope>NUCLEOTIDE SEQUENCE</scope>
    <source>
        <strain evidence="7">PB745_01</strain>
        <tissue evidence="7">Gill</tissue>
    </source>
</reference>
<dbReference type="GO" id="GO:0005634">
    <property type="term" value="C:nucleus"/>
    <property type="evidence" value="ECO:0007669"/>
    <property type="project" value="UniProtKB-SubCell"/>
</dbReference>
<evidence type="ECO:0000259" key="6">
    <source>
        <dbReference type="Pfam" id="PF05699"/>
    </source>
</evidence>
<accession>A0AAE1FXH2</accession>
<name>A0AAE1FXH2_PETCI</name>
<evidence type="ECO:0000256" key="3">
    <source>
        <dbReference type="ARBA" id="ARBA00022771"/>
    </source>
</evidence>
<keyword evidence="4" id="KW-0862">Zinc</keyword>
<dbReference type="InterPro" id="IPR052035">
    <property type="entry name" value="ZnF_BED_domain_contain"/>
</dbReference>
<protein>
    <recommendedName>
        <fullName evidence="6">HAT C-terminal dimerisation domain-containing protein</fullName>
    </recommendedName>
</protein>
<evidence type="ECO:0000256" key="2">
    <source>
        <dbReference type="ARBA" id="ARBA00022723"/>
    </source>
</evidence>
<dbReference type="Pfam" id="PF05699">
    <property type="entry name" value="Dimer_Tnp_hAT"/>
    <property type="match status" value="1"/>
</dbReference>
<keyword evidence="8" id="KW-1185">Reference proteome</keyword>
<dbReference type="EMBL" id="JAWQEG010001271">
    <property type="protein sequence ID" value="KAK3880937.1"/>
    <property type="molecule type" value="Genomic_DNA"/>
</dbReference>
<dbReference type="PANTHER" id="PTHR46481:SF10">
    <property type="entry name" value="ZINC FINGER BED DOMAIN-CONTAINING PROTEIN 39"/>
    <property type="match status" value="1"/>
</dbReference>
<organism evidence="7 8">
    <name type="scientific">Petrolisthes cinctipes</name>
    <name type="common">Flat porcelain crab</name>
    <dbReference type="NCBI Taxonomy" id="88211"/>
    <lineage>
        <taxon>Eukaryota</taxon>
        <taxon>Metazoa</taxon>
        <taxon>Ecdysozoa</taxon>
        <taxon>Arthropoda</taxon>
        <taxon>Crustacea</taxon>
        <taxon>Multicrustacea</taxon>
        <taxon>Malacostraca</taxon>
        <taxon>Eumalacostraca</taxon>
        <taxon>Eucarida</taxon>
        <taxon>Decapoda</taxon>
        <taxon>Pleocyemata</taxon>
        <taxon>Anomura</taxon>
        <taxon>Galatheoidea</taxon>
        <taxon>Porcellanidae</taxon>
        <taxon>Petrolisthes</taxon>
    </lineage>
</organism>
<sequence length="506" mass="57568">MITTDLQPASIVEDSGFQKFVSGLDPRYELPSRRKIMRDKLPSAYNSAKASLKKLLEEIEDIALTTDIWTSRQTQAFMCVTAHFINSDWVLKSHVLETVQLKTAHTADTIASELKRVADEWSVGNKIRMIVTDNASNMTRAVSLVGWRHIPCFAHTINFVVTNSISAIDDLKMLVKKVKGIVTFFHSSVKASDKLAEIQIQNTIPEHKLIQDVDTRWNSSFYMLERMIEQHDAVTTVLCLLGRNNLCLPPGEVTEMRQAVDTLRPFELATKEISSDLHLSVSKIVPISRMLMEVTASESRPDRSTTVKEDSLSLNVELQLQIRKRFSYVEANYSLAAPTFLDPRFKKVPFSNKAMADQAQRRIETEMCSVPQQNLAQFEEPDDPGIIHVPSPNEEPTEEAGLWSWFGKKANHQERHRTSVVDAALEMRHYAEGKLMTRTDDPREFWKMHSLEYPRLSAIAKKYLCIPATSVPSERLFSKAGERVSAKRSRLKAKNINMFLFLNKNT</sequence>
<evidence type="ECO:0000256" key="4">
    <source>
        <dbReference type="ARBA" id="ARBA00022833"/>
    </source>
</evidence>
<gene>
    <name evidence="7" type="ORF">Pcinc_014587</name>
</gene>
<dbReference type="InterPro" id="IPR012337">
    <property type="entry name" value="RNaseH-like_sf"/>
</dbReference>
<dbReference type="GO" id="GO:0046983">
    <property type="term" value="F:protein dimerization activity"/>
    <property type="evidence" value="ECO:0007669"/>
    <property type="project" value="InterPro"/>
</dbReference>